<proteinExistence type="inferred from homology"/>
<dbReference type="Gene3D" id="3.50.30.30">
    <property type="match status" value="1"/>
</dbReference>
<keyword evidence="8 9" id="KW-0862">Zinc</keyword>
<dbReference type="SUPFAM" id="SSF53187">
    <property type="entry name" value="Zn-dependent exopeptidases"/>
    <property type="match status" value="1"/>
</dbReference>
<protein>
    <recommendedName>
        <fullName evidence="9">Peptide hydrolase</fullName>
        <ecNumber evidence="9">3.4.-.-</ecNumber>
    </recommendedName>
</protein>
<evidence type="ECO:0000313" key="12">
    <source>
        <dbReference type="EMBL" id="RKP32596.1"/>
    </source>
</evidence>
<dbReference type="CDD" id="cd03876">
    <property type="entry name" value="M28_SGAP_like"/>
    <property type="match status" value="1"/>
</dbReference>
<dbReference type="InterPro" id="IPR003137">
    <property type="entry name" value="PA_domain"/>
</dbReference>
<dbReference type="Pfam" id="PF02225">
    <property type="entry name" value="PA"/>
    <property type="match status" value="1"/>
</dbReference>
<keyword evidence="4 9" id="KW-0645">Protease</keyword>
<evidence type="ECO:0000256" key="5">
    <source>
        <dbReference type="ARBA" id="ARBA00022723"/>
    </source>
</evidence>
<evidence type="ECO:0000256" key="6">
    <source>
        <dbReference type="ARBA" id="ARBA00022729"/>
    </source>
</evidence>
<dbReference type="Gene3D" id="3.40.630.10">
    <property type="entry name" value="Zn peptidases"/>
    <property type="match status" value="1"/>
</dbReference>
<organism evidence="12 13">
    <name type="scientific">Metschnikowia bicuspidata</name>
    <dbReference type="NCBI Taxonomy" id="27322"/>
    <lineage>
        <taxon>Eukaryota</taxon>
        <taxon>Fungi</taxon>
        <taxon>Dikarya</taxon>
        <taxon>Ascomycota</taxon>
        <taxon>Saccharomycotina</taxon>
        <taxon>Pichiomycetes</taxon>
        <taxon>Metschnikowiaceae</taxon>
        <taxon>Metschnikowia</taxon>
    </lineage>
</organism>
<dbReference type="PANTHER" id="PTHR12147">
    <property type="entry name" value="METALLOPEPTIDASE M28 FAMILY MEMBER"/>
    <property type="match status" value="1"/>
</dbReference>
<feature type="domain" description="Peptidase M28" evidence="11">
    <location>
        <begin position="271"/>
        <end position="480"/>
    </location>
</feature>
<reference evidence="13" key="1">
    <citation type="journal article" date="2018" name="Nat. Microbiol.">
        <title>Leveraging single-cell genomics to expand the fungal tree of life.</title>
        <authorList>
            <person name="Ahrendt S.R."/>
            <person name="Quandt C.A."/>
            <person name="Ciobanu D."/>
            <person name="Clum A."/>
            <person name="Salamov A."/>
            <person name="Andreopoulos B."/>
            <person name="Cheng J.F."/>
            <person name="Woyke T."/>
            <person name="Pelin A."/>
            <person name="Henrissat B."/>
            <person name="Reynolds N.K."/>
            <person name="Benny G.L."/>
            <person name="Smith M.E."/>
            <person name="James T.Y."/>
            <person name="Grigoriev I.V."/>
        </authorList>
    </citation>
    <scope>NUCLEOTIDE SEQUENCE [LARGE SCALE GENOMIC DNA]</scope>
    <source>
        <strain evidence="13">Baker2002</strain>
    </source>
</reference>
<dbReference type="InterPro" id="IPR045175">
    <property type="entry name" value="M28_fam"/>
</dbReference>
<dbReference type="GO" id="GO:0004177">
    <property type="term" value="F:aminopeptidase activity"/>
    <property type="evidence" value="ECO:0007669"/>
    <property type="project" value="UniProtKB-KW"/>
</dbReference>
<dbReference type="EC" id="3.4.-.-" evidence="9"/>
<dbReference type="InterPro" id="IPR007484">
    <property type="entry name" value="Peptidase_M28"/>
</dbReference>
<keyword evidence="5 9" id="KW-0479">Metal-binding</keyword>
<evidence type="ECO:0000313" key="13">
    <source>
        <dbReference type="Proteomes" id="UP000268321"/>
    </source>
</evidence>
<feature type="domain" description="PA" evidence="10">
    <location>
        <begin position="158"/>
        <end position="240"/>
    </location>
</feature>
<gene>
    <name evidence="12" type="ORF">METBISCDRAFT_11949</name>
</gene>
<dbReference type="InterPro" id="IPR041756">
    <property type="entry name" value="M28_SGAP-like"/>
</dbReference>
<evidence type="ECO:0000256" key="8">
    <source>
        <dbReference type="ARBA" id="ARBA00022833"/>
    </source>
</evidence>
<evidence type="ECO:0000256" key="3">
    <source>
        <dbReference type="ARBA" id="ARBA00022438"/>
    </source>
</evidence>
<dbReference type="InterPro" id="IPR046450">
    <property type="entry name" value="PA_dom_sf"/>
</dbReference>
<dbReference type="Pfam" id="PF04389">
    <property type="entry name" value="Peptidase_M28"/>
    <property type="match status" value="1"/>
</dbReference>
<dbReference type="GO" id="GO:0046872">
    <property type="term" value="F:metal ion binding"/>
    <property type="evidence" value="ECO:0007669"/>
    <property type="project" value="UniProtKB-KW"/>
</dbReference>
<keyword evidence="13" id="KW-1185">Reference proteome</keyword>
<dbReference type="EMBL" id="ML004430">
    <property type="protein sequence ID" value="RKP32596.1"/>
    <property type="molecule type" value="Genomic_DNA"/>
</dbReference>
<feature type="chain" id="PRO_5021037216" description="Peptide hydrolase" evidence="9">
    <location>
        <begin position="18"/>
        <end position="520"/>
    </location>
</feature>
<name>A0A4P9ZHF5_9ASCO</name>
<evidence type="ECO:0000256" key="2">
    <source>
        <dbReference type="ARBA" id="ARBA00005957"/>
    </source>
</evidence>
<feature type="signal peptide" evidence="9">
    <location>
        <begin position="1"/>
        <end position="17"/>
    </location>
</feature>
<evidence type="ECO:0000256" key="9">
    <source>
        <dbReference type="RuleBase" id="RU361240"/>
    </source>
</evidence>
<evidence type="ECO:0000259" key="11">
    <source>
        <dbReference type="Pfam" id="PF04389"/>
    </source>
</evidence>
<keyword evidence="3" id="KW-0031">Aminopeptidase</keyword>
<dbReference type="Proteomes" id="UP000268321">
    <property type="component" value="Unassembled WGS sequence"/>
</dbReference>
<accession>A0A4P9ZHF5</accession>
<dbReference type="SUPFAM" id="SSF52025">
    <property type="entry name" value="PA domain"/>
    <property type="match status" value="1"/>
</dbReference>
<evidence type="ECO:0000256" key="4">
    <source>
        <dbReference type="ARBA" id="ARBA00022670"/>
    </source>
</evidence>
<evidence type="ECO:0000259" key="10">
    <source>
        <dbReference type="Pfam" id="PF02225"/>
    </source>
</evidence>
<keyword evidence="7 9" id="KW-0378">Hydrolase</keyword>
<keyword evidence="6 9" id="KW-0732">Signal</keyword>
<comment type="cofactor">
    <cofactor evidence="1">
        <name>Zn(2+)</name>
        <dbReference type="ChEBI" id="CHEBI:29105"/>
    </cofactor>
</comment>
<dbReference type="OrthoDB" id="10013407at2759"/>
<dbReference type="AlphaFoldDB" id="A0A4P9ZHF5"/>
<comment type="similarity">
    <text evidence="2">Belongs to the peptidase M28 family. M28A subfamily.</text>
</comment>
<dbReference type="GO" id="GO:0006508">
    <property type="term" value="P:proteolysis"/>
    <property type="evidence" value="ECO:0007669"/>
    <property type="project" value="UniProtKB-KW"/>
</dbReference>
<dbReference type="FunFam" id="3.40.630.10:FF:000093">
    <property type="entry name" value="Peptide hydrolase"/>
    <property type="match status" value="1"/>
</dbReference>
<evidence type="ECO:0000256" key="1">
    <source>
        <dbReference type="ARBA" id="ARBA00001947"/>
    </source>
</evidence>
<evidence type="ECO:0000256" key="7">
    <source>
        <dbReference type="ARBA" id="ARBA00022801"/>
    </source>
</evidence>
<sequence length="520" mass="56411">MKLSLASALAVLTFVSALPTTSDKSLLVLHDVVQSHPVKTRWSWGWLKPIVDTEQLQATIYPDALRDRAKILYNIAKGSIGEHGHPTRVIGSKGHTGTLDYILAELRLMALYYTVDLQKFDAIDGRVKSFGLLVDGVLPKLLLVLALTPATPHRKPVHARLVLADNYGCDVSDFPADIAAGNIVLVARGECSFGNKLVNAGKAGAAGVVIYDKEAPLHATLGYPTGDEVPTVSISTEDAAKYIDALMKNPNRKFETTLYVDSYVKVVKTCNIIAETRSGDHNNVVSLGAHSDSVAEGPGINDDGSGTISLLEVALQLTKFKVNNAVRFAWWAAEEEGLLGSYAYTNALTPEEKAKIRVFMDYDMMASPNYEYQIYDANNVDHPNGSGNLKELYIDWYTKHGLKYTLVPFDGRSDYVGFIDVGIPAGGIATGAEGIKTKEGEQKFGGEAGKAFDPCYHQLCDNFDNPDYEAWVINTKLIAHSVAVYAQSLGSLPARDVAAAAKAPETFSSLLKFRATYAVL</sequence>
<dbReference type="GO" id="GO:0008235">
    <property type="term" value="F:metalloexopeptidase activity"/>
    <property type="evidence" value="ECO:0007669"/>
    <property type="project" value="InterPro"/>
</dbReference>
<dbReference type="PANTHER" id="PTHR12147:SF17">
    <property type="entry name" value="AMINOPEPTIDASE Y"/>
    <property type="match status" value="1"/>
</dbReference>